<comment type="caution">
    <text evidence="2">The sequence shown here is derived from an EMBL/GenBank/DDBJ whole genome shotgun (WGS) entry which is preliminary data.</text>
</comment>
<dbReference type="InterPro" id="IPR046113">
    <property type="entry name" value="DUF6050"/>
</dbReference>
<name>A0A0E2HG63_9FIRM</name>
<feature type="transmembrane region" description="Helical" evidence="1">
    <location>
        <begin position="6"/>
        <end position="27"/>
    </location>
</feature>
<keyword evidence="1" id="KW-0472">Membrane</keyword>
<gene>
    <name evidence="2" type="ORF">HMPREF1090_00406</name>
</gene>
<dbReference type="AlphaFoldDB" id="A0A0E2HG63"/>
<feature type="transmembrane region" description="Helical" evidence="1">
    <location>
        <begin position="34"/>
        <end position="55"/>
    </location>
</feature>
<organism evidence="2 3">
    <name type="scientific">[Clostridium] clostridioforme 90A8</name>
    <dbReference type="NCBI Taxonomy" id="999408"/>
    <lineage>
        <taxon>Bacteria</taxon>
        <taxon>Bacillati</taxon>
        <taxon>Bacillota</taxon>
        <taxon>Clostridia</taxon>
        <taxon>Lachnospirales</taxon>
        <taxon>Lachnospiraceae</taxon>
        <taxon>Enterocloster</taxon>
    </lineage>
</organism>
<dbReference type="Pfam" id="PF19517">
    <property type="entry name" value="DUF6050"/>
    <property type="match status" value="1"/>
</dbReference>
<dbReference type="EMBL" id="AGYR01000002">
    <property type="protein sequence ID" value="ENZ19985.1"/>
    <property type="molecule type" value="Genomic_DNA"/>
</dbReference>
<dbReference type="HOGENOM" id="CLU_166757_0_0_9"/>
<keyword evidence="1" id="KW-0812">Transmembrane</keyword>
<dbReference type="Proteomes" id="UP000013085">
    <property type="component" value="Unassembled WGS sequence"/>
</dbReference>
<dbReference type="RefSeq" id="WP_002593300.1">
    <property type="nucleotide sequence ID" value="NZ_KB850976.1"/>
</dbReference>
<proteinExistence type="predicted"/>
<dbReference type="PATRIC" id="fig|999408.3.peg.444"/>
<reference evidence="2 3" key="1">
    <citation type="submission" date="2013-01" db="EMBL/GenBank/DDBJ databases">
        <title>The Genome Sequence of Clostridium clostridioforme 90A8.</title>
        <authorList>
            <consortium name="The Broad Institute Genome Sequencing Platform"/>
            <person name="Earl A."/>
            <person name="Ward D."/>
            <person name="Feldgarden M."/>
            <person name="Gevers D."/>
            <person name="Courvalin P."/>
            <person name="Lambert T."/>
            <person name="Walker B."/>
            <person name="Young S.K."/>
            <person name="Zeng Q."/>
            <person name="Gargeya S."/>
            <person name="Fitzgerald M."/>
            <person name="Haas B."/>
            <person name="Abouelleil A."/>
            <person name="Alvarado L."/>
            <person name="Arachchi H.M."/>
            <person name="Berlin A.M."/>
            <person name="Chapman S.B."/>
            <person name="Dewar J."/>
            <person name="Goldberg J."/>
            <person name="Griggs A."/>
            <person name="Gujja S."/>
            <person name="Hansen M."/>
            <person name="Howarth C."/>
            <person name="Imamovic A."/>
            <person name="Larimer J."/>
            <person name="McCowan C."/>
            <person name="Murphy C."/>
            <person name="Neiman D."/>
            <person name="Pearson M."/>
            <person name="Priest M."/>
            <person name="Roberts A."/>
            <person name="Saif S."/>
            <person name="Shea T."/>
            <person name="Sisk P."/>
            <person name="Sykes S."/>
            <person name="Wortman J."/>
            <person name="Nusbaum C."/>
            <person name="Birren B."/>
        </authorList>
    </citation>
    <scope>NUCLEOTIDE SEQUENCE [LARGE SCALE GENOMIC DNA]</scope>
    <source>
        <strain evidence="2 3">90A8</strain>
    </source>
</reference>
<sequence length="102" mass="11539">MKRVLFKVILPLLVIAAWMNMCYWICIRADGFDFFLYWIMIGCPYGIRKMCMFIVPKNFGIAGNIGILALNCVIGGVIGGGIIIIKITSIFIEILNFVRCKK</sequence>
<evidence type="ECO:0000256" key="1">
    <source>
        <dbReference type="SAM" id="Phobius"/>
    </source>
</evidence>
<evidence type="ECO:0000313" key="3">
    <source>
        <dbReference type="Proteomes" id="UP000013085"/>
    </source>
</evidence>
<evidence type="ECO:0000313" key="2">
    <source>
        <dbReference type="EMBL" id="ENZ19985.1"/>
    </source>
</evidence>
<protein>
    <submittedName>
        <fullName evidence="2">Uncharacterized protein</fullName>
    </submittedName>
</protein>
<keyword evidence="1" id="KW-1133">Transmembrane helix</keyword>
<accession>A0A0E2HG63</accession>